<dbReference type="InterPro" id="IPR012187">
    <property type="entry name" value="Disulphide_bond_form_BdbC"/>
</dbReference>
<feature type="transmembrane region" description="Helical" evidence="12">
    <location>
        <begin position="51"/>
        <end position="69"/>
    </location>
</feature>
<feature type="transmembrane region" description="Helical" evidence="12">
    <location>
        <begin position="76"/>
        <end position="95"/>
    </location>
</feature>
<evidence type="ECO:0000256" key="7">
    <source>
        <dbReference type="ARBA" id="ARBA00023002"/>
    </source>
</evidence>
<proteinExistence type="inferred from homology"/>
<evidence type="ECO:0000256" key="8">
    <source>
        <dbReference type="ARBA" id="ARBA00023136"/>
    </source>
</evidence>
<keyword evidence="8 12" id="KW-0472">Membrane</keyword>
<keyword evidence="5" id="KW-0249">Electron transport</keyword>
<dbReference type="GO" id="GO:0006457">
    <property type="term" value="P:protein folding"/>
    <property type="evidence" value="ECO:0007669"/>
    <property type="project" value="InterPro"/>
</dbReference>
<evidence type="ECO:0000256" key="12">
    <source>
        <dbReference type="SAM" id="Phobius"/>
    </source>
</evidence>
<reference evidence="13 14" key="1">
    <citation type="submission" date="2017-08" db="EMBL/GenBank/DDBJ databases">
        <title>Mechanisms for carbon and nitrogen cycling indicate functional differentiation within the Candidate Phyla Radiation.</title>
        <authorList>
            <person name="Danczak R.E."/>
            <person name="Johnston M.D."/>
            <person name="Kenah C."/>
            <person name="Slattery M."/>
            <person name="Wrighton K.C."/>
            <person name="Wilkins M.J."/>
        </authorList>
    </citation>
    <scope>NUCLEOTIDE SEQUENCE [LARGE SCALE GENOMIC DNA]</scope>
    <source>
        <strain evidence="13">Gr01-1014_85</strain>
    </source>
</reference>
<evidence type="ECO:0000256" key="5">
    <source>
        <dbReference type="ARBA" id="ARBA00022982"/>
    </source>
</evidence>
<evidence type="ECO:0000313" key="14">
    <source>
        <dbReference type="Proteomes" id="UP000316253"/>
    </source>
</evidence>
<keyword evidence="10" id="KW-0143">Chaperone</keyword>
<comment type="subcellular location">
    <subcellularLocation>
        <location evidence="1">Membrane</location>
        <topology evidence="1">Multi-pass membrane protein</topology>
    </subcellularLocation>
</comment>
<protein>
    <recommendedName>
        <fullName evidence="15">Disulfide bond formation protein DsbB</fullName>
    </recommendedName>
</protein>
<feature type="transmembrane region" description="Helical" evidence="12">
    <location>
        <begin position="20"/>
        <end position="39"/>
    </location>
</feature>
<evidence type="ECO:0000313" key="13">
    <source>
        <dbReference type="EMBL" id="TSC65396.1"/>
    </source>
</evidence>
<keyword evidence="9" id="KW-1015">Disulfide bond</keyword>
<evidence type="ECO:0000256" key="10">
    <source>
        <dbReference type="ARBA" id="ARBA00023186"/>
    </source>
</evidence>
<dbReference type="InterPro" id="IPR003752">
    <property type="entry name" value="DiS_bond_form_DsbB/BdbC"/>
</dbReference>
<name>A0A554JAP4_9BACT</name>
<evidence type="ECO:0000256" key="1">
    <source>
        <dbReference type="ARBA" id="ARBA00004141"/>
    </source>
</evidence>
<dbReference type="PANTHER" id="PTHR43469:SF1">
    <property type="entry name" value="SPBETA PROPHAGE-DERIVED DISULFIDE BOND FORMATION PROTEIN B"/>
    <property type="match status" value="1"/>
</dbReference>
<evidence type="ECO:0000256" key="6">
    <source>
        <dbReference type="ARBA" id="ARBA00022989"/>
    </source>
</evidence>
<organism evidence="13 14">
    <name type="scientific">Candidatus Berkelbacteria bacterium Gr01-1014_85</name>
    <dbReference type="NCBI Taxonomy" id="2017150"/>
    <lineage>
        <taxon>Bacteria</taxon>
        <taxon>Candidatus Berkelbacteria</taxon>
    </lineage>
</organism>
<dbReference type="SUPFAM" id="SSF158442">
    <property type="entry name" value="DsbB-like"/>
    <property type="match status" value="1"/>
</dbReference>
<feature type="transmembrane region" description="Helical" evidence="12">
    <location>
        <begin position="127"/>
        <end position="146"/>
    </location>
</feature>
<comment type="caution">
    <text evidence="13">The sequence shown here is derived from an EMBL/GenBank/DDBJ whole genome shotgun (WGS) entry which is preliminary data.</text>
</comment>
<comment type="similarity">
    <text evidence="2">Belongs to the DsbB family. BdbC subfamily.</text>
</comment>
<sequence length="153" mass="17083">MSAKIRQSWTELKPLITRWLPYKLWLISLVAMLGSLYFSEIRHINPCPLCWYQRIFAYPNAILIGLTIWQRDRRAWLYVAVLALGQAAVALYHVMLQAGVPGIAASCSTNIATTCAKAYPVLGPLTLPQLSLIASLVVLTGSIWLYHQKKAAS</sequence>
<keyword evidence="4 12" id="KW-0812">Transmembrane</keyword>
<dbReference type="GO" id="GO:0015035">
    <property type="term" value="F:protein-disulfide reductase activity"/>
    <property type="evidence" value="ECO:0007669"/>
    <property type="project" value="InterPro"/>
</dbReference>
<evidence type="ECO:0000256" key="9">
    <source>
        <dbReference type="ARBA" id="ARBA00023157"/>
    </source>
</evidence>
<evidence type="ECO:0000256" key="4">
    <source>
        <dbReference type="ARBA" id="ARBA00022692"/>
    </source>
</evidence>
<dbReference type="GO" id="GO:0016020">
    <property type="term" value="C:membrane"/>
    <property type="evidence" value="ECO:0007669"/>
    <property type="project" value="UniProtKB-SubCell"/>
</dbReference>
<dbReference type="EMBL" id="VMFD01000045">
    <property type="protein sequence ID" value="TSC65396.1"/>
    <property type="molecule type" value="Genomic_DNA"/>
</dbReference>
<evidence type="ECO:0000256" key="3">
    <source>
        <dbReference type="ARBA" id="ARBA00022448"/>
    </source>
</evidence>
<keyword evidence="6 12" id="KW-1133">Transmembrane helix</keyword>
<keyword evidence="3" id="KW-0813">Transport</keyword>
<evidence type="ECO:0000256" key="2">
    <source>
        <dbReference type="ARBA" id="ARBA00007602"/>
    </source>
</evidence>
<dbReference type="Proteomes" id="UP000316253">
    <property type="component" value="Unassembled WGS sequence"/>
</dbReference>
<keyword evidence="11" id="KW-0676">Redox-active center</keyword>
<evidence type="ECO:0008006" key="15">
    <source>
        <dbReference type="Google" id="ProtNLM"/>
    </source>
</evidence>
<dbReference type="InterPro" id="IPR023380">
    <property type="entry name" value="DsbB-like_sf"/>
</dbReference>
<dbReference type="PANTHER" id="PTHR43469">
    <property type="entry name" value="DISULFIDE FORMATION PROTEIN-RELATED"/>
    <property type="match status" value="1"/>
</dbReference>
<keyword evidence="7" id="KW-0560">Oxidoreductase</keyword>
<dbReference type="Gene3D" id="1.20.1550.10">
    <property type="entry name" value="DsbB-like"/>
    <property type="match status" value="1"/>
</dbReference>
<accession>A0A554JAP4</accession>
<dbReference type="AlphaFoldDB" id="A0A554JAP4"/>
<dbReference type="Pfam" id="PF02600">
    <property type="entry name" value="DsbB"/>
    <property type="match status" value="1"/>
</dbReference>
<evidence type="ECO:0000256" key="11">
    <source>
        <dbReference type="ARBA" id="ARBA00023284"/>
    </source>
</evidence>
<gene>
    <name evidence="13" type="ORF">CEO22_492</name>
</gene>